<evidence type="ECO:0000313" key="1">
    <source>
        <dbReference type="EMBL" id="MBW7569595.1"/>
    </source>
</evidence>
<dbReference type="EMBL" id="JAGFNY010000002">
    <property type="protein sequence ID" value="MBW7569595.1"/>
    <property type="molecule type" value="Genomic_DNA"/>
</dbReference>
<protein>
    <submittedName>
        <fullName evidence="1">Uncharacterized protein</fullName>
    </submittedName>
</protein>
<name>A0ABS7DE71_9GAMM</name>
<dbReference type="RefSeq" id="WP_219936290.1">
    <property type="nucleotide sequence ID" value="NZ_JAGFNY010000002.1"/>
</dbReference>
<gene>
    <name evidence="1" type="ORF">J5V48_01660</name>
</gene>
<organism evidence="1 2">
    <name type="scientific">Succinivibrio faecicola</name>
    <dbReference type="NCBI Taxonomy" id="2820300"/>
    <lineage>
        <taxon>Bacteria</taxon>
        <taxon>Pseudomonadati</taxon>
        <taxon>Pseudomonadota</taxon>
        <taxon>Gammaproteobacteria</taxon>
        <taxon>Aeromonadales</taxon>
        <taxon>Succinivibrionaceae</taxon>
        <taxon>Succinivibrio</taxon>
    </lineage>
</organism>
<proteinExistence type="predicted"/>
<dbReference type="Proteomes" id="UP000731465">
    <property type="component" value="Unassembled WGS sequence"/>
</dbReference>
<comment type="caution">
    <text evidence="1">The sequence shown here is derived from an EMBL/GenBank/DDBJ whole genome shotgun (WGS) entry which is preliminary data.</text>
</comment>
<keyword evidence="2" id="KW-1185">Reference proteome</keyword>
<accession>A0ABS7DE71</accession>
<reference evidence="1 2" key="1">
    <citation type="submission" date="2021-03" db="EMBL/GenBank/DDBJ databases">
        <title>Succinivibrio sp. nov. isolated from feces of cow.</title>
        <authorList>
            <person name="Choi J.-Y."/>
        </authorList>
    </citation>
    <scope>NUCLEOTIDE SEQUENCE [LARGE SCALE GENOMIC DNA]</scope>
    <source>
        <strain evidence="1 2">AGMB01872</strain>
    </source>
</reference>
<sequence>MINNINSVQTGQVPLVSAKSNATGSVMDNRANLNQKSSIVELQTKVGDVNSKAESKVTAENAKSFVSDITSMLLKTDGAFQSNLNGFDAARLLS</sequence>
<evidence type="ECO:0000313" key="2">
    <source>
        <dbReference type="Proteomes" id="UP000731465"/>
    </source>
</evidence>